<reference evidence="2" key="1">
    <citation type="submission" date="2018-11" db="EMBL/GenBank/DDBJ databases">
        <authorList>
            <consortium name="Genoscope - CEA"/>
            <person name="William W."/>
        </authorList>
    </citation>
    <scope>NUCLEOTIDE SEQUENCE</scope>
</reference>
<gene>
    <name evidence="2" type="ORF">BOLC9T59471H</name>
</gene>
<accession>A0A3P6E445</accession>
<dbReference type="InterPro" id="IPR002156">
    <property type="entry name" value="RNaseH_domain"/>
</dbReference>
<proteinExistence type="predicted"/>
<dbReference type="InterPro" id="IPR036397">
    <property type="entry name" value="RNaseH_sf"/>
</dbReference>
<dbReference type="Pfam" id="PF13456">
    <property type="entry name" value="RVT_3"/>
    <property type="match status" value="1"/>
</dbReference>
<dbReference type="InterPro" id="IPR044730">
    <property type="entry name" value="RNase_H-like_dom_plant"/>
</dbReference>
<dbReference type="Gene3D" id="3.30.420.10">
    <property type="entry name" value="Ribonuclease H-like superfamily/Ribonuclease H"/>
    <property type="match status" value="1"/>
</dbReference>
<protein>
    <recommendedName>
        <fullName evidence="1">RNase H type-1 domain-containing protein</fullName>
    </recommendedName>
</protein>
<organism evidence="2">
    <name type="scientific">Brassica oleracea</name>
    <name type="common">Wild cabbage</name>
    <dbReference type="NCBI Taxonomy" id="3712"/>
    <lineage>
        <taxon>Eukaryota</taxon>
        <taxon>Viridiplantae</taxon>
        <taxon>Streptophyta</taxon>
        <taxon>Embryophyta</taxon>
        <taxon>Tracheophyta</taxon>
        <taxon>Spermatophyta</taxon>
        <taxon>Magnoliopsida</taxon>
        <taxon>eudicotyledons</taxon>
        <taxon>Gunneridae</taxon>
        <taxon>Pentapetalae</taxon>
        <taxon>rosids</taxon>
        <taxon>malvids</taxon>
        <taxon>Brassicales</taxon>
        <taxon>Brassicaceae</taxon>
        <taxon>Brassiceae</taxon>
        <taxon>Brassica</taxon>
    </lineage>
</organism>
<dbReference type="SUPFAM" id="SSF53098">
    <property type="entry name" value="Ribonuclease H-like"/>
    <property type="match status" value="1"/>
</dbReference>
<dbReference type="PANTHER" id="PTHR47723:SF24">
    <property type="entry name" value="RNASE H TYPE-1 DOMAIN-CONTAINING PROTEIN"/>
    <property type="match status" value="1"/>
</dbReference>
<dbReference type="PANTHER" id="PTHR47723">
    <property type="entry name" value="OS05G0353850 PROTEIN"/>
    <property type="match status" value="1"/>
</dbReference>
<evidence type="ECO:0000313" key="2">
    <source>
        <dbReference type="EMBL" id="VDD34148.1"/>
    </source>
</evidence>
<name>A0A3P6E445_BRAOL</name>
<dbReference type="CDD" id="cd06222">
    <property type="entry name" value="RNase_H_like"/>
    <property type="match status" value="1"/>
</dbReference>
<dbReference type="AlphaFoldDB" id="A0A3P6E445"/>
<dbReference type="GO" id="GO:0004523">
    <property type="term" value="F:RNA-DNA hybrid ribonuclease activity"/>
    <property type="evidence" value="ECO:0007669"/>
    <property type="project" value="InterPro"/>
</dbReference>
<dbReference type="EMBL" id="LR031875">
    <property type="protein sequence ID" value="VDD34148.1"/>
    <property type="molecule type" value="Genomic_DNA"/>
</dbReference>
<dbReference type="InterPro" id="IPR053151">
    <property type="entry name" value="RNase_H-like"/>
</dbReference>
<sequence>MLYRGSWKPPPLDMVKCNVGASWRSGSQWSGAAWIIRDSQGQAISHSRRSYSTCRSATEAGLNALFWAVEAVKNMRMNKVILEVSSPEVYEVLTNPRHSLRRCTLTARVLHLLSLISHYHLTYVHIEANQVAAEIALSVTRDTRLQSYVAHGGPTWLRTLILKEASVSATDDAS</sequence>
<feature type="domain" description="RNase H type-1" evidence="1">
    <location>
        <begin position="18"/>
        <end position="136"/>
    </location>
</feature>
<dbReference type="InterPro" id="IPR012337">
    <property type="entry name" value="RNaseH-like_sf"/>
</dbReference>
<evidence type="ECO:0000259" key="1">
    <source>
        <dbReference type="Pfam" id="PF13456"/>
    </source>
</evidence>
<dbReference type="GO" id="GO:0003676">
    <property type="term" value="F:nucleic acid binding"/>
    <property type="evidence" value="ECO:0007669"/>
    <property type="project" value="InterPro"/>
</dbReference>